<sequence>MEHYIKTDLGIQALQQRSFQLNARQRQLLLLIGTDDFKILNSGLKQRLATPELIQQLEDLGLIFQNQTHPANPVTIESTQRQQSPVQNVDSKNSNQKLELKSKEYPTEITSQQDSKESSTSNIQVSEKLIENVQAKPILENVVETVESIQPERISLSFNEIQQTMSNLLQTHCGLMAKQLIVKIQQATSVRELKLCQMQWITALQESRISPILLNQTMQQINYSLQHLQSS</sequence>
<dbReference type="AlphaFoldDB" id="A0A3G2T402"/>
<gene>
    <name evidence="2" type="ORF">CDG68_15660</name>
</gene>
<feature type="compositionally biased region" description="Polar residues" evidence="1">
    <location>
        <begin position="108"/>
        <end position="121"/>
    </location>
</feature>
<dbReference type="Proteomes" id="UP000279962">
    <property type="component" value="Chromosome"/>
</dbReference>
<evidence type="ECO:0000313" key="2">
    <source>
        <dbReference type="EMBL" id="AYO55000.1"/>
    </source>
</evidence>
<evidence type="ECO:0000313" key="3">
    <source>
        <dbReference type="Proteomes" id="UP000279962"/>
    </source>
</evidence>
<reference evidence="2 3" key="1">
    <citation type="submission" date="2018-10" db="EMBL/GenBank/DDBJ databases">
        <title>The complete genome of Acinetobacter wuhouensis strain WCHAW010062.</title>
        <authorList>
            <person name="Hu Y."/>
            <person name="Long H."/>
            <person name="Feng Y."/>
            <person name="Zong Z."/>
        </authorList>
    </citation>
    <scope>NUCLEOTIDE SEQUENCE [LARGE SCALE GENOMIC DNA]</scope>
    <source>
        <strain evidence="2 3">WCHAW010062</strain>
    </source>
</reference>
<dbReference type="EMBL" id="CP033133">
    <property type="protein sequence ID" value="AYO55000.1"/>
    <property type="molecule type" value="Genomic_DNA"/>
</dbReference>
<proteinExistence type="predicted"/>
<organism evidence="2 3">
    <name type="scientific">Acinetobacter wuhouensis</name>
    <dbReference type="NCBI Taxonomy" id="1879050"/>
    <lineage>
        <taxon>Bacteria</taxon>
        <taxon>Pseudomonadati</taxon>
        <taxon>Pseudomonadota</taxon>
        <taxon>Gammaproteobacteria</taxon>
        <taxon>Moraxellales</taxon>
        <taxon>Moraxellaceae</taxon>
        <taxon>Acinetobacter</taxon>
    </lineage>
</organism>
<feature type="region of interest" description="Disordered" evidence="1">
    <location>
        <begin position="76"/>
        <end position="121"/>
    </location>
</feature>
<feature type="compositionally biased region" description="Polar residues" evidence="1">
    <location>
        <begin position="76"/>
        <end position="97"/>
    </location>
</feature>
<name>A0A3G2T402_9GAMM</name>
<evidence type="ECO:0000256" key="1">
    <source>
        <dbReference type="SAM" id="MobiDB-lite"/>
    </source>
</evidence>
<accession>A0A3G2T402</accession>
<dbReference type="RefSeq" id="WP_087552563.1">
    <property type="nucleotide sequence ID" value="NZ_CP033133.1"/>
</dbReference>
<protein>
    <submittedName>
        <fullName evidence="2">Uncharacterized protein</fullName>
    </submittedName>
</protein>